<dbReference type="Proteomes" id="UP000298663">
    <property type="component" value="Chromosome X"/>
</dbReference>
<evidence type="ECO:0000313" key="3">
    <source>
        <dbReference type="Proteomes" id="UP000298663"/>
    </source>
</evidence>
<accession>A0A4U8V122</accession>
<keyword evidence="1" id="KW-0472">Membrane</keyword>
<dbReference type="EMBL" id="CM016762">
    <property type="protein sequence ID" value="TMS39551.1"/>
    <property type="molecule type" value="Genomic_DNA"/>
</dbReference>
<evidence type="ECO:0000313" key="2">
    <source>
        <dbReference type="EMBL" id="TMS39551.1"/>
    </source>
</evidence>
<name>A0A4U8V122_STECR</name>
<organism evidence="2 3">
    <name type="scientific">Steinernema carpocapsae</name>
    <name type="common">Entomopathogenic nematode</name>
    <dbReference type="NCBI Taxonomy" id="34508"/>
    <lineage>
        <taxon>Eukaryota</taxon>
        <taxon>Metazoa</taxon>
        <taxon>Ecdysozoa</taxon>
        <taxon>Nematoda</taxon>
        <taxon>Chromadorea</taxon>
        <taxon>Rhabditida</taxon>
        <taxon>Tylenchina</taxon>
        <taxon>Panagrolaimomorpha</taxon>
        <taxon>Strongyloidoidea</taxon>
        <taxon>Steinernematidae</taxon>
        <taxon>Steinernema</taxon>
    </lineage>
</organism>
<protein>
    <submittedName>
        <fullName evidence="2">Uncharacterized protein</fullName>
    </submittedName>
</protein>
<keyword evidence="3" id="KW-1185">Reference proteome</keyword>
<gene>
    <name evidence="2" type="ORF">L596_006057</name>
</gene>
<comment type="caution">
    <text evidence="2">The sequence shown here is derived from an EMBL/GenBank/DDBJ whole genome shotgun (WGS) entry which is preliminary data.</text>
</comment>
<evidence type="ECO:0000256" key="1">
    <source>
        <dbReference type="SAM" id="Phobius"/>
    </source>
</evidence>
<proteinExistence type="predicted"/>
<feature type="transmembrane region" description="Helical" evidence="1">
    <location>
        <begin position="41"/>
        <end position="65"/>
    </location>
</feature>
<dbReference type="AlphaFoldDB" id="A0A4U8V122"/>
<reference evidence="2 3" key="1">
    <citation type="journal article" date="2015" name="Genome Biol.">
        <title>Comparative genomics of Steinernema reveals deeply conserved gene regulatory networks.</title>
        <authorList>
            <person name="Dillman A.R."/>
            <person name="Macchietto M."/>
            <person name="Porter C.F."/>
            <person name="Rogers A."/>
            <person name="Williams B."/>
            <person name="Antoshechkin I."/>
            <person name="Lee M.M."/>
            <person name="Goodwin Z."/>
            <person name="Lu X."/>
            <person name="Lewis E.E."/>
            <person name="Goodrich-Blair H."/>
            <person name="Stock S.P."/>
            <person name="Adams B.J."/>
            <person name="Sternberg P.W."/>
            <person name="Mortazavi A."/>
        </authorList>
    </citation>
    <scope>NUCLEOTIDE SEQUENCE [LARGE SCALE GENOMIC DNA]</scope>
    <source>
        <strain evidence="2 3">ALL</strain>
    </source>
</reference>
<keyword evidence="1" id="KW-1133">Transmembrane helix</keyword>
<dbReference type="EMBL" id="AZBU02000001">
    <property type="protein sequence ID" value="TMS39551.1"/>
    <property type="molecule type" value="Genomic_DNA"/>
</dbReference>
<keyword evidence="1" id="KW-0812">Transmembrane</keyword>
<reference evidence="2 3" key="2">
    <citation type="journal article" date="2019" name="G3 (Bethesda)">
        <title>Hybrid Assembly of the Genome of the Entomopathogenic Nematode Steinernema carpocapsae Identifies the X-Chromosome.</title>
        <authorList>
            <person name="Serra L."/>
            <person name="Macchietto M."/>
            <person name="Macias-Munoz A."/>
            <person name="McGill C.J."/>
            <person name="Rodriguez I.M."/>
            <person name="Rodriguez B."/>
            <person name="Murad R."/>
            <person name="Mortazavi A."/>
        </authorList>
    </citation>
    <scope>NUCLEOTIDE SEQUENCE [LARGE SCALE GENOMIC DNA]</scope>
    <source>
        <strain evidence="2 3">ALL</strain>
    </source>
</reference>
<sequence>MLSSEHYLHDASSHDVLVFLSLSTALNTLQVFNTKFDAPDLFYIILYGFTNRWFLLRLLILLSLLRLLLLEHLLVHLSCHCARQIFV</sequence>